<gene>
    <name evidence="10" type="ORF">DPMN_017837</name>
</gene>
<feature type="compositionally biased region" description="Polar residues" evidence="7">
    <location>
        <begin position="455"/>
        <end position="469"/>
    </location>
</feature>
<keyword evidence="11" id="KW-1185">Reference proteome</keyword>
<dbReference type="InterPro" id="IPR013083">
    <property type="entry name" value="Znf_RING/FYVE/PHD"/>
</dbReference>
<reference evidence="10" key="1">
    <citation type="journal article" date="2019" name="bioRxiv">
        <title>The Genome of the Zebra Mussel, Dreissena polymorpha: A Resource for Invasive Species Research.</title>
        <authorList>
            <person name="McCartney M.A."/>
            <person name="Auch B."/>
            <person name="Kono T."/>
            <person name="Mallez S."/>
            <person name="Zhang Y."/>
            <person name="Obille A."/>
            <person name="Becker A."/>
            <person name="Abrahante J.E."/>
            <person name="Garbe J."/>
            <person name="Badalamenti J.P."/>
            <person name="Herman A."/>
            <person name="Mangelson H."/>
            <person name="Liachko I."/>
            <person name="Sullivan S."/>
            <person name="Sone E.D."/>
            <person name="Koren S."/>
            <person name="Silverstein K.A.T."/>
            <person name="Beckman K.B."/>
            <person name="Gohl D.M."/>
        </authorList>
    </citation>
    <scope>NUCLEOTIDE SEQUENCE</scope>
    <source>
        <strain evidence="10">Duluth1</strain>
        <tissue evidence="10">Whole animal</tissue>
    </source>
</reference>
<dbReference type="InterPro" id="IPR027370">
    <property type="entry name" value="Znf-RING_euk"/>
</dbReference>
<dbReference type="Gene3D" id="2.120.10.30">
    <property type="entry name" value="TolB, C-terminal domain"/>
    <property type="match status" value="1"/>
</dbReference>
<feature type="compositionally biased region" description="Low complexity" evidence="7">
    <location>
        <begin position="471"/>
        <end position="489"/>
    </location>
</feature>
<dbReference type="AlphaFoldDB" id="A0A9D4S8K4"/>
<keyword evidence="1" id="KW-0597">Phosphoprotein</keyword>
<dbReference type="PROSITE" id="PS50089">
    <property type="entry name" value="ZF_RING_2"/>
    <property type="match status" value="1"/>
</dbReference>
<dbReference type="SUPFAM" id="SSF101898">
    <property type="entry name" value="NHL repeat"/>
    <property type="match status" value="1"/>
</dbReference>
<dbReference type="PANTHER" id="PTHR25462:SF296">
    <property type="entry name" value="MEIOTIC P26, ISOFORM F"/>
    <property type="match status" value="1"/>
</dbReference>
<feature type="compositionally biased region" description="Low complexity" evidence="7">
    <location>
        <begin position="541"/>
        <end position="558"/>
    </location>
</feature>
<dbReference type="Gene3D" id="3.30.160.60">
    <property type="entry name" value="Classic Zinc Finger"/>
    <property type="match status" value="1"/>
</dbReference>
<evidence type="ECO:0000256" key="2">
    <source>
        <dbReference type="ARBA" id="ARBA00022723"/>
    </source>
</evidence>
<evidence type="ECO:0000259" key="9">
    <source>
        <dbReference type="PROSITE" id="PS50119"/>
    </source>
</evidence>
<name>A0A9D4S8K4_DREPO</name>
<feature type="compositionally biased region" description="Pro residues" evidence="7">
    <location>
        <begin position="618"/>
        <end position="627"/>
    </location>
</feature>
<feature type="region of interest" description="Disordered" evidence="7">
    <location>
        <begin position="534"/>
        <end position="629"/>
    </location>
</feature>
<keyword evidence="6" id="KW-0175">Coiled coil</keyword>
<evidence type="ECO:0000256" key="6">
    <source>
        <dbReference type="SAM" id="Coils"/>
    </source>
</evidence>
<keyword evidence="4" id="KW-0862">Zinc</keyword>
<evidence type="ECO:0000256" key="4">
    <source>
        <dbReference type="ARBA" id="ARBA00022833"/>
    </source>
</evidence>
<feature type="coiled-coil region" evidence="6">
    <location>
        <begin position="251"/>
        <end position="322"/>
    </location>
</feature>
<dbReference type="PANTHER" id="PTHR25462">
    <property type="entry name" value="BONUS, ISOFORM C-RELATED"/>
    <property type="match status" value="1"/>
</dbReference>
<evidence type="ECO:0000313" key="10">
    <source>
        <dbReference type="EMBL" id="KAH3893687.1"/>
    </source>
</evidence>
<sequence length="908" mass="102072">METLQKITDEFLVCPICSRNFRDPKLLHCLHSFCHHCLIEYVSNHINSNDKTEQNGDNTDEPHEVVFVCPVCSIESVFELTEDKQKIKRGFSDNHLMANLVEKMEMFKTDTLCESCKARATQGQNQSVRTKAEVWCQNCKMSFCDGCIKAHNLIKACSDHVVITLKDLQDDPLKSLENTKREIPCPEHKDKILEFYCLDCRETICSMCVAMNHRKCETVEPCAESARRFKPETDNVLKDLELQGSSLTDWQNDHVREIEELEENKKALIKEIRTVRKTVDTHLAKLEKLAIDELDAKHSNALEEVKERLNEIEGLKKSIENTNMFLRHLTQYGSDSEFLSVFDKVKNQMIEMNTSINRRKVAKLLFRHKFAIDHTLGRVFELKKLGKIVDVIDMHKDAFLTNGENGDGPPITSRRSSIKRTGTFRVDSESESQSPIQQDQQEQQNQQLISPPQRPSRQTLQTIPSSPKTASRGSLSTNSPSTSSDSMSSQEVLETPRVNAVSLRRQQQEACTRLMAGSTGSLPRTKRVNSSIEFRKTQAMQSTTPQPTSKTPPTQRRSQSTANGRPPMGDKPVRPERRSKTPDHNALNPGMRKRDSSVGKPSSVLSPPLARRAELPSPKSPQQPRPTPLMEKTNAQLLCSFNGRTENDGKKCWPLDVTVLCDGTPVITDFHNKKIKAFDASGLVMCEVLLPSWPHGITSVDKSDVVVTLPEISTLVFVMVSENVMKLQKRIKTVKQYRGICCLQETDDRKSLIIVSCCATNNQSVDVLSLEGEILISHRHDSRQPGKNLFTWPYYVGVNSEGEIVVSDCETKTGLLVLDKDGNVKYDYLSIGVVIQDPRGICTDLDGNIYLADKSAHAIHSLTADGHYRKCVVSALDDLVQPIAVCVSPFGHIMVTQDNGDIKVYAID</sequence>
<dbReference type="InterPro" id="IPR001841">
    <property type="entry name" value="Znf_RING"/>
</dbReference>
<feature type="domain" description="RING-type" evidence="8">
    <location>
        <begin position="14"/>
        <end position="73"/>
    </location>
</feature>
<dbReference type="GO" id="GO:0008270">
    <property type="term" value="F:zinc ion binding"/>
    <property type="evidence" value="ECO:0007669"/>
    <property type="project" value="UniProtKB-KW"/>
</dbReference>
<feature type="compositionally biased region" description="Low complexity" evidence="7">
    <location>
        <begin position="431"/>
        <end position="451"/>
    </location>
</feature>
<dbReference type="Pfam" id="PF13445">
    <property type="entry name" value="zf-RING_UBOX"/>
    <property type="match status" value="1"/>
</dbReference>
<dbReference type="InterPro" id="IPR047153">
    <property type="entry name" value="TRIM45/56/19-like"/>
</dbReference>
<dbReference type="CDD" id="cd19756">
    <property type="entry name" value="Bbox2"/>
    <property type="match status" value="1"/>
</dbReference>
<evidence type="ECO:0000256" key="1">
    <source>
        <dbReference type="ARBA" id="ARBA00022553"/>
    </source>
</evidence>
<dbReference type="PROSITE" id="PS50119">
    <property type="entry name" value="ZF_BBOX"/>
    <property type="match status" value="2"/>
</dbReference>
<dbReference type="SUPFAM" id="SSF57845">
    <property type="entry name" value="B-box zinc-binding domain"/>
    <property type="match status" value="1"/>
</dbReference>
<dbReference type="PROSITE" id="PS00518">
    <property type="entry name" value="ZF_RING_1"/>
    <property type="match status" value="1"/>
</dbReference>
<evidence type="ECO:0000313" key="11">
    <source>
        <dbReference type="Proteomes" id="UP000828390"/>
    </source>
</evidence>
<proteinExistence type="predicted"/>
<dbReference type="OrthoDB" id="264520at2759"/>
<protein>
    <submittedName>
        <fullName evidence="10">Uncharacterized protein</fullName>
    </submittedName>
</protein>
<dbReference type="SMART" id="SM00336">
    <property type="entry name" value="BBOX"/>
    <property type="match status" value="2"/>
</dbReference>
<dbReference type="SMART" id="SM00184">
    <property type="entry name" value="RING"/>
    <property type="match status" value="1"/>
</dbReference>
<dbReference type="InterPro" id="IPR017907">
    <property type="entry name" value="Znf_RING_CS"/>
</dbReference>
<evidence type="ECO:0000256" key="5">
    <source>
        <dbReference type="PROSITE-ProRule" id="PRU00024"/>
    </source>
</evidence>
<dbReference type="SUPFAM" id="SSF57850">
    <property type="entry name" value="RING/U-box"/>
    <property type="match status" value="1"/>
</dbReference>
<evidence type="ECO:0000259" key="8">
    <source>
        <dbReference type="PROSITE" id="PS50089"/>
    </source>
</evidence>
<dbReference type="InterPro" id="IPR000315">
    <property type="entry name" value="Znf_B-box"/>
</dbReference>
<evidence type="ECO:0000256" key="7">
    <source>
        <dbReference type="SAM" id="MobiDB-lite"/>
    </source>
</evidence>
<feature type="domain" description="B box-type" evidence="9">
    <location>
        <begin position="180"/>
        <end position="221"/>
    </location>
</feature>
<dbReference type="Proteomes" id="UP000828390">
    <property type="component" value="Unassembled WGS sequence"/>
</dbReference>
<organism evidence="10 11">
    <name type="scientific">Dreissena polymorpha</name>
    <name type="common">Zebra mussel</name>
    <name type="synonym">Mytilus polymorpha</name>
    <dbReference type="NCBI Taxonomy" id="45954"/>
    <lineage>
        <taxon>Eukaryota</taxon>
        <taxon>Metazoa</taxon>
        <taxon>Spiralia</taxon>
        <taxon>Lophotrochozoa</taxon>
        <taxon>Mollusca</taxon>
        <taxon>Bivalvia</taxon>
        <taxon>Autobranchia</taxon>
        <taxon>Heteroconchia</taxon>
        <taxon>Euheterodonta</taxon>
        <taxon>Imparidentia</taxon>
        <taxon>Neoheterodontei</taxon>
        <taxon>Myida</taxon>
        <taxon>Dreissenoidea</taxon>
        <taxon>Dreissenidae</taxon>
        <taxon>Dreissena</taxon>
    </lineage>
</organism>
<reference evidence="10" key="2">
    <citation type="submission" date="2020-11" db="EMBL/GenBank/DDBJ databases">
        <authorList>
            <person name="McCartney M.A."/>
            <person name="Auch B."/>
            <person name="Kono T."/>
            <person name="Mallez S."/>
            <person name="Becker A."/>
            <person name="Gohl D.M."/>
            <person name="Silverstein K.A.T."/>
            <person name="Koren S."/>
            <person name="Bechman K.B."/>
            <person name="Herman A."/>
            <person name="Abrahante J.E."/>
            <person name="Garbe J."/>
        </authorList>
    </citation>
    <scope>NUCLEOTIDE SEQUENCE</scope>
    <source>
        <strain evidence="10">Duluth1</strain>
        <tissue evidence="10">Whole animal</tissue>
    </source>
</reference>
<dbReference type="Gene3D" id="3.30.40.10">
    <property type="entry name" value="Zinc/RING finger domain, C3HC4 (zinc finger)"/>
    <property type="match status" value="1"/>
</dbReference>
<keyword evidence="2" id="KW-0479">Metal-binding</keyword>
<feature type="region of interest" description="Disordered" evidence="7">
    <location>
        <begin position="399"/>
        <end position="494"/>
    </location>
</feature>
<dbReference type="EMBL" id="JAIWYP010000001">
    <property type="protein sequence ID" value="KAH3893687.1"/>
    <property type="molecule type" value="Genomic_DNA"/>
</dbReference>
<keyword evidence="3 5" id="KW-0863">Zinc-finger</keyword>
<feature type="compositionally biased region" description="Basic and acidic residues" evidence="7">
    <location>
        <begin position="571"/>
        <end position="583"/>
    </location>
</feature>
<evidence type="ECO:0000256" key="3">
    <source>
        <dbReference type="ARBA" id="ARBA00022771"/>
    </source>
</evidence>
<dbReference type="Pfam" id="PF00643">
    <property type="entry name" value="zf-B_box"/>
    <property type="match status" value="1"/>
</dbReference>
<accession>A0A9D4S8K4</accession>
<comment type="caution">
    <text evidence="10">The sequence shown here is derived from an EMBL/GenBank/DDBJ whole genome shotgun (WGS) entry which is preliminary data.</text>
</comment>
<feature type="domain" description="B box-type" evidence="9">
    <location>
        <begin position="108"/>
        <end position="165"/>
    </location>
</feature>
<dbReference type="InterPro" id="IPR011042">
    <property type="entry name" value="6-blade_b-propeller_TolB-like"/>
</dbReference>
<dbReference type="CDD" id="cd19757">
    <property type="entry name" value="Bbox1"/>
    <property type="match status" value="1"/>
</dbReference>